<reference evidence="2 3" key="1">
    <citation type="submission" date="2016-10" db="EMBL/GenBank/DDBJ databases">
        <authorList>
            <person name="de Groot N.N."/>
        </authorList>
    </citation>
    <scope>NUCLEOTIDE SEQUENCE [LARGE SCALE GENOMIC DNA]</scope>
    <source>
        <strain evidence="2 3">DSM 21001</strain>
    </source>
</reference>
<dbReference type="STRING" id="474950.SAMN05421771_1682"/>
<dbReference type="SUPFAM" id="SSF63825">
    <property type="entry name" value="YWTD domain"/>
    <property type="match status" value="1"/>
</dbReference>
<accession>A0A1I6M204</accession>
<dbReference type="AlphaFoldDB" id="A0A1I6M204"/>
<dbReference type="EMBL" id="FOZL01000001">
    <property type="protein sequence ID" value="SFS09664.1"/>
    <property type="molecule type" value="Genomic_DNA"/>
</dbReference>
<proteinExistence type="predicted"/>
<dbReference type="Proteomes" id="UP000199024">
    <property type="component" value="Unassembled WGS sequence"/>
</dbReference>
<dbReference type="InterPro" id="IPR011041">
    <property type="entry name" value="Quinoprot_gluc/sorb_DH_b-prop"/>
</dbReference>
<dbReference type="RefSeq" id="WP_089838365.1">
    <property type="nucleotide sequence ID" value="NZ_FOZL01000001.1"/>
</dbReference>
<keyword evidence="3" id="KW-1185">Reference proteome</keyword>
<keyword evidence="1" id="KW-0732">Signal</keyword>
<evidence type="ECO:0000256" key="1">
    <source>
        <dbReference type="SAM" id="SignalP"/>
    </source>
</evidence>
<feature type="signal peptide" evidence="1">
    <location>
        <begin position="1"/>
        <end position="26"/>
    </location>
</feature>
<organism evidence="2 3">
    <name type="scientific">Granulicella pectinivorans</name>
    <dbReference type="NCBI Taxonomy" id="474950"/>
    <lineage>
        <taxon>Bacteria</taxon>
        <taxon>Pseudomonadati</taxon>
        <taxon>Acidobacteriota</taxon>
        <taxon>Terriglobia</taxon>
        <taxon>Terriglobales</taxon>
        <taxon>Acidobacteriaceae</taxon>
        <taxon>Granulicella</taxon>
    </lineage>
</organism>
<name>A0A1I6M204_9BACT</name>
<protein>
    <submittedName>
        <fullName evidence="2">Uncharacterized protein</fullName>
    </submittedName>
</protein>
<feature type="chain" id="PRO_5011739923" evidence="1">
    <location>
        <begin position="27"/>
        <end position="442"/>
    </location>
</feature>
<dbReference type="SUPFAM" id="SSF50952">
    <property type="entry name" value="Soluble quinoprotein glucose dehydrogenase"/>
    <property type="match status" value="1"/>
</dbReference>
<evidence type="ECO:0000313" key="3">
    <source>
        <dbReference type="Proteomes" id="UP000199024"/>
    </source>
</evidence>
<sequence length="442" mass="48140">MNIATIFRSVVLAVTLGAPLITLAQAADAPILRATVYNSHLPEASKGGEAWNGITVAHDGTVYYVLSSPEYNSAGQMYSFNPKTKAVTHIADLNDVVGQGKTKAVAQGKSHVSFVEHKGKLYFSTHLGYYKHAEGVERTADAPDGYAPYPGGHFVSYDLATGKFENLGIAPRGEGIITMNLDTQRERLYGITWPTGHFLTYDLKTRSGIKDLGTLFHGGETGELGKDYRSICRRIVIDPRDGTAYFSTPDGAIHRYHYDTETIDTLDGITLKKDYFGTLDPTQHGMAYNWRAAVWDPAKNVIYGVNGRSGYLFQINPNAGSFKLLERLTSEPSKASGMLDQFEYGYLGLVLAADGHTLYYLTGAPLPGKTPASGPGHREGAHLITYDLAAHKYQDHGLILLENGQPASAPQSLAVAEDGTVYTLCYVARAGRRVIELISFHP</sequence>
<dbReference type="OrthoDB" id="106070at2"/>
<evidence type="ECO:0000313" key="2">
    <source>
        <dbReference type="EMBL" id="SFS09664.1"/>
    </source>
</evidence>
<gene>
    <name evidence="2" type="ORF">SAMN05421771_1682</name>
</gene>